<evidence type="ECO:0000256" key="3">
    <source>
        <dbReference type="ARBA" id="ARBA00022692"/>
    </source>
</evidence>
<organism evidence="7 8">
    <name type="scientific">Thalassobacterium sedimentorum</name>
    <dbReference type="NCBI Taxonomy" id="3041258"/>
    <lineage>
        <taxon>Bacteria</taxon>
        <taxon>Pseudomonadati</taxon>
        <taxon>Verrucomicrobiota</taxon>
        <taxon>Opitutia</taxon>
        <taxon>Puniceicoccales</taxon>
        <taxon>Coraliomargaritaceae</taxon>
        <taxon>Thalassobacterium</taxon>
    </lineage>
</organism>
<sequence>MMKHSHFLIVIGGFFGLSAVMLGAFGAHALQPTLESRGTTAVWKTAVDYQMWHALALLLTAHYKSYNRAVLSALWCFSLGVLLFSGSLYWLALGGPRWLGPITPLGGLLFIAGWASLIYAALKMKHESVSR</sequence>
<dbReference type="PANTHER" id="PTHR43461">
    <property type="entry name" value="TRANSMEMBRANE PROTEIN 256"/>
    <property type="match status" value="1"/>
</dbReference>
<dbReference type="PANTHER" id="PTHR43461:SF1">
    <property type="entry name" value="TRANSMEMBRANE PROTEIN 256"/>
    <property type="match status" value="1"/>
</dbReference>
<evidence type="ECO:0000313" key="8">
    <source>
        <dbReference type="Proteomes" id="UP001243717"/>
    </source>
</evidence>
<dbReference type="RefSeq" id="WP_308984080.1">
    <property type="nucleotide sequence ID" value="NZ_JARXIC010000004.1"/>
</dbReference>
<gene>
    <name evidence="7" type="ORF">QEH59_04095</name>
</gene>
<keyword evidence="4 6" id="KW-1133">Transmembrane helix</keyword>
<protein>
    <submittedName>
        <fullName evidence="7">DUF423 domain-containing protein</fullName>
    </submittedName>
</protein>
<reference evidence="7 8" key="1">
    <citation type="submission" date="2023-04" db="EMBL/GenBank/DDBJ databases">
        <title>A novel bacteria isolated from coastal sediment.</title>
        <authorList>
            <person name="Liu X.-J."/>
            <person name="Du Z.-J."/>
        </authorList>
    </citation>
    <scope>NUCLEOTIDE SEQUENCE [LARGE SCALE GENOMIC DNA]</scope>
    <source>
        <strain evidence="7 8">SDUM461004</strain>
    </source>
</reference>
<dbReference type="Pfam" id="PF04241">
    <property type="entry name" value="DUF423"/>
    <property type="match status" value="1"/>
</dbReference>
<dbReference type="EMBL" id="JARXIC010000004">
    <property type="protein sequence ID" value="MDQ8193591.1"/>
    <property type="molecule type" value="Genomic_DNA"/>
</dbReference>
<evidence type="ECO:0000256" key="6">
    <source>
        <dbReference type="SAM" id="Phobius"/>
    </source>
</evidence>
<evidence type="ECO:0000313" key="7">
    <source>
        <dbReference type="EMBL" id="MDQ8193591.1"/>
    </source>
</evidence>
<comment type="caution">
    <text evidence="7">The sequence shown here is derived from an EMBL/GenBank/DDBJ whole genome shotgun (WGS) entry which is preliminary data.</text>
</comment>
<comment type="similarity">
    <text evidence="2">Belongs to the UPF0382 family.</text>
</comment>
<dbReference type="InterPro" id="IPR006696">
    <property type="entry name" value="DUF423"/>
</dbReference>
<evidence type="ECO:0000256" key="1">
    <source>
        <dbReference type="ARBA" id="ARBA00004141"/>
    </source>
</evidence>
<keyword evidence="5 6" id="KW-0472">Membrane</keyword>
<feature type="transmembrane region" description="Helical" evidence="6">
    <location>
        <begin position="70"/>
        <end position="92"/>
    </location>
</feature>
<accession>A0ABU1AFM5</accession>
<keyword evidence="3 6" id="KW-0812">Transmembrane</keyword>
<feature type="transmembrane region" description="Helical" evidence="6">
    <location>
        <begin position="45"/>
        <end position="63"/>
    </location>
</feature>
<evidence type="ECO:0000256" key="4">
    <source>
        <dbReference type="ARBA" id="ARBA00022989"/>
    </source>
</evidence>
<evidence type="ECO:0000256" key="2">
    <source>
        <dbReference type="ARBA" id="ARBA00009694"/>
    </source>
</evidence>
<evidence type="ECO:0000256" key="5">
    <source>
        <dbReference type="ARBA" id="ARBA00023136"/>
    </source>
</evidence>
<dbReference type="Proteomes" id="UP001243717">
    <property type="component" value="Unassembled WGS sequence"/>
</dbReference>
<comment type="subcellular location">
    <subcellularLocation>
        <location evidence="1">Membrane</location>
        <topology evidence="1">Multi-pass membrane protein</topology>
    </subcellularLocation>
</comment>
<keyword evidence="8" id="KW-1185">Reference proteome</keyword>
<proteinExistence type="inferred from homology"/>
<name>A0ABU1AFM5_9BACT</name>
<feature type="transmembrane region" description="Helical" evidence="6">
    <location>
        <begin position="98"/>
        <end position="122"/>
    </location>
</feature>